<evidence type="ECO:0000256" key="4">
    <source>
        <dbReference type="ARBA" id="ARBA00022617"/>
    </source>
</evidence>
<dbReference type="Pfam" id="PF03188">
    <property type="entry name" value="Cytochrom_B561"/>
    <property type="match status" value="1"/>
</dbReference>
<dbReference type="HOGENOM" id="CLU_998171_0_0_1"/>
<dbReference type="Proteomes" id="UP000054248">
    <property type="component" value="Unassembled WGS sequence"/>
</dbReference>
<dbReference type="CDD" id="cd08761">
    <property type="entry name" value="Cyt_b561_CYB561D2_like"/>
    <property type="match status" value="1"/>
</dbReference>
<proteinExistence type="predicted"/>
<feature type="transmembrane region" description="Helical" evidence="12">
    <location>
        <begin position="151"/>
        <end position="175"/>
    </location>
</feature>
<evidence type="ECO:0000256" key="3">
    <source>
        <dbReference type="ARBA" id="ARBA00022448"/>
    </source>
</evidence>
<dbReference type="PANTHER" id="PTHR15422">
    <property type="entry name" value="OS05G0565100 PROTEIN"/>
    <property type="match status" value="1"/>
</dbReference>
<feature type="domain" description="Cytochrome b561" evidence="13">
    <location>
        <begin position="75"/>
        <end position="173"/>
    </location>
</feature>
<keyword evidence="10 12" id="KW-0472">Membrane</keyword>
<keyword evidence="9" id="KW-0408">Iron</keyword>
<comment type="cofactor">
    <cofactor evidence="1">
        <name>heme b</name>
        <dbReference type="ChEBI" id="CHEBI:60344"/>
    </cofactor>
</comment>
<evidence type="ECO:0000313" key="14">
    <source>
        <dbReference type="EMBL" id="KIO30181.1"/>
    </source>
</evidence>
<evidence type="ECO:0000256" key="7">
    <source>
        <dbReference type="ARBA" id="ARBA00022982"/>
    </source>
</evidence>
<keyword evidence="6" id="KW-0479">Metal-binding</keyword>
<feature type="transmembrane region" description="Helical" evidence="12">
    <location>
        <begin position="73"/>
        <end position="93"/>
    </location>
</feature>
<keyword evidence="3" id="KW-0813">Transport</keyword>
<evidence type="ECO:0000313" key="15">
    <source>
        <dbReference type="Proteomes" id="UP000054248"/>
    </source>
</evidence>
<dbReference type="AlphaFoldDB" id="A0A0C3QPG7"/>
<dbReference type="EMBL" id="KN822974">
    <property type="protein sequence ID" value="KIO30181.1"/>
    <property type="molecule type" value="Genomic_DNA"/>
</dbReference>
<evidence type="ECO:0000256" key="9">
    <source>
        <dbReference type="ARBA" id="ARBA00023004"/>
    </source>
</evidence>
<reference evidence="15" key="2">
    <citation type="submission" date="2015-01" db="EMBL/GenBank/DDBJ databases">
        <title>Evolutionary Origins and Diversification of the Mycorrhizal Mutualists.</title>
        <authorList>
            <consortium name="DOE Joint Genome Institute"/>
            <consortium name="Mycorrhizal Genomics Consortium"/>
            <person name="Kohler A."/>
            <person name="Kuo A."/>
            <person name="Nagy L.G."/>
            <person name="Floudas D."/>
            <person name="Copeland A."/>
            <person name="Barry K.W."/>
            <person name="Cichocki N."/>
            <person name="Veneault-Fourrey C."/>
            <person name="LaButti K."/>
            <person name="Lindquist E.A."/>
            <person name="Lipzen A."/>
            <person name="Lundell T."/>
            <person name="Morin E."/>
            <person name="Murat C."/>
            <person name="Riley R."/>
            <person name="Ohm R."/>
            <person name="Sun H."/>
            <person name="Tunlid A."/>
            <person name="Henrissat B."/>
            <person name="Grigoriev I.V."/>
            <person name="Hibbett D.S."/>
            <person name="Martin F."/>
        </authorList>
    </citation>
    <scope>NUCLEOTIDE SEQUENCE [LARGE SCALE GENOMIC DNA]</scope>
    <source>
        <strain evidence="15">MUT 4182</strain>
    </source>
</reference>
<dbReference type="InterPro" id="IPR006593">
    <property type="entry name" value="Cyt_b561/ferric_Rdtase_TM"/>
</dbReference>
<protein>
    <recommendedName>
        <fullName evidence="13">Cytochrome b561 domain-containing protein</fullName>
    </recommendedName>
</protein>
<sequence length="279" mass="31423">MSGVPPPLHVDPEQPLPTEQDPLLEAVRRRHRDVSRIGDNFAGFLASTSAASLAVFTWILVFRNNPRSLGCFAFHPPLQTLALVLFVFAILNLQRTALTNPESKRRGQIYHQLLGTVALVSITLGSTAMIVNKASYGWRHFTSWHARFGLLTYVLLVIQAFVGAGSLWFNGAVFGGGERAKAVYKYHRLHDHYLDAGNGAPGRWLDRLGRDEDYPWSKSGCLYRTPLSYLDRPSVESKTKQDEALVNKGVIPRIYITEYCQSISLRFLYYNTLLAQNRN</sequence>
<accession>A0A0C3QPG7</accession>
<feature type="transmembrane region" description="Helical" evidence="12">
    <location>
        <begin position="113"/>
        <end position="131"/>
    </location>
</feature>
<keyword evidence="7" id="KW-0249">Electron transport</keyword>
<gene>
    <name evidence="14" type="ORF">M407DRAFT_20649</name>
</gene>
<dbReference type="Gene3D" id="1.20.120.1770">
    <property type="match status" value="1"/>
</dbReference>
<comment type="subcellular location">
    <subcellularLocation>
        <location evidence="2">Membrane</location>
        <topology evidence="2">Multi-pass membrane protein</topology>
    </subcellularLocation>
</comment>
<evidence type="ECO:0000256" key="6">
    <source>
        <dbReference type="ARBA" id="ARBA00022723"/>
    </source>
</evidence>
<feature type="transmembrane region" description="Helical" evidence="12">
    <location>
        <begin position="37"/>
        <end position="61"/>
    </location>
</feature>
<dbReference type="OrthoDB" id="432881at2759"/>
<dbReference type="InterPro" id="IPR045150">
    <property type="entry name" value="CYB561D1/2"/>
</dbReference>
<evidence type="ECO:0000256" key="8">
    <source>
        <dbReference type="ARBA" id="ARBA00022989"/>
    </source>
</evidence>
<evidence type="ECO:0000256" key="10">
    <source>
        <dbReference type="ARBA" id="ARBA00023136"/>
    </source>
</evidence>
<keyword evidence="4" id="KW-0349">Heme</keyword>
<evidence type="ECO:0000256" key="5">
    <source>
        <dbReference type="ARBA" id="ARBA00022692"/>
    </source>
</evidence>
<dbReference type="GO" id="GO:0046872">
    <property type="term" value="F:metal ion binding"/>
    <property type="evidence" value="ECO:0007669"/>
    <property type="project" value="UniProtKB-KW"/>
</dbReference>
<evidence type="ECO:0000259" key="13">
    <source>
        <dbReference type="Pfam" id="PF03188"/>
    </source>
</evidence>
<organism evidence="14 15">
    <name type="scientific">Tulasnella calospora MUT 4182</name>
    <dbReference type="NCBI Taxonomy" id="1051891"/>
    <lineage>
        <taxon>Eukaryota</taxon>
        <taxon>Fungi</taxon>
        <taxon>Dikarya</taxon>
        <taxon>Basidiomycota</taxon>
        <taxon>Agaricomycotina</taxon>
        <taxon>Agaricomycetes</taxon>
        <taxon>Cantharellales</taxon>
        <taxon>Tulasnellaceae</taxon>
        <taxon>Tulasnella</taxon>
    </lineage>
</organism>
<keyword evidence="5 12" id="KW-0812">Transmembrane</keyword>
<evidence type="ECO:0000256" key="2">
    <source>
        <dbReference type="ARBA" id="ARBA00004141"/>
    </source>
</evidence>
<dbReference type="GO" id="GO:0016020">
    <property type="term" value="C:membrane"/>
    <property type="evidence" value="ECO:0007669"/>
    <property type="project" value="UniProtKB-SubCell"/>
</dbReference>
<dbReference type="PANTHER" id="PTHR15422:SF45">
    <property type="entry name" value="CYTOCHROME B561 DOMAIN-CONTAINING PROTEIN"/>
    <property type="match status" value="1"/>
</dbReference>
<evidence type="ECO:0000256" key="12">
    <source>
        <dbReference type="SAM" id="Phobius"/>
    </source>
</evidence>
<dbReference type="GO" id="GO:0140575">
    <property type="term" value="F:transmembrane monodehydroascorbate reductase activity"/>
    <property type="evidence" value="ECO:0007669"/>
    <property type="project" value="InterPro"/>
</dbReference>
<keyword evidence="15" id="KW-1185">Reference proteome</keyword>
<evidence type="ECO:0000256" key="11">
    <source>
        <dbReference type="SAM" id="MobiDB-lite"/>
    </source>
</evidence>
<feature type="region of interest" description="Disordered" evidence="11">
    <location>
        <begin position="1"/>
        <end position="21"/>
    </location>
</feature>
<name>A0A0C3QPG7_9AGAM</name>
<evidence type="ECO:0000256" key="1">
    <source>
        <dbReference type="ARBA" id="ARBA00001970"/>
    </source>
</evidence>
<reference evidence="14 15" key="1">
    <citation type="submission" date="2014-04" db="EMBL/GenBank/DDBJ databases">
        <authorList>
            <consortium name="DOE Joint Genome Institute"/>
            <person name="Kuo A."/>
            <person name="Girlanda M."/>
            <person name="Perotto S."/>
            <person name="Kohler A."/>
            <person name="Nagy L.G."/>
            <person name="Floudas D."/>
            <person name="Copeland A."/>
            <person name="Barry K.W."/>
            <person name="Cichocki N."/>
            <person name="Veneault-Fourrey C."/>
            <person name="LaButti K."/>
            <person name="Lindquist E.A."/>
            <person name="Lipzen A."/>
            <person name="Lundell T."/>
            <person name="Morin E."/>
            <person name="Murat C."/>
            <person name="Sun H."/>
            <person name="Tunlid A."/>
            <person name="Henrissat B."/>
            <person name="Grigoriev I.V."/>
            <person name="Hibbett D.S."/>
            <person name="Martin F."/>
            <person name="Nordberg H.P."/>
            <person name="Cantor M.N."/>
            <person name="Hua S.X."/>
        </authorList>
    </citation>
    <scope>NUCLEOTIDE SEQUENCE [LARGE SCALE GENOMIC DNA]</scope>
    <source>
        <strain evidence="14 15">MUT 4182</strain>
    </source>
</reference>
<keyword evidence="8 12" id="KW-1133">Transmembrane helix</keyword>